<sequence>MTEAPRRWIVGLSAAVAVAALYYVTASAHLRASCVERDTPYIPLCAETPVQGEEAAAAFKDRIARNPGDSTAWSGLLVSEGLPDPYAVLPGATLTSPHNHSVSRWKAAQALEGGRTEEAVAQIIEILRYRRSPDTARVLAQFAAQPNGLELLRPHLKTANEWLPQVLDASEKLKQEPGELLPVMAAAIREAPIPARYVRRYMRVLKNAGQWLDAYGLWVALHKELVPLLYNSGFDQPFQPEGFDWELNNAPRTKSGALIEQDTVARRGLVLDVEFTGKPFAPPLVRQFVFSPPGTYRLKGEFMGTRVRSEQGLAWFVRCLGNQATDLGRSESLLDTGGVWKSLEVEFTVPDACGPVVSLELRPAAAFEARTGIRGHYSFDAFSLARAMPSQ</sequence>
<reference evidence="1" key="1">
    <citation type="submission" date="2020-08" db="EMBL/GenBank/DDBJ databases">
        <title>Ramlibacter sp. USB13 16S ribosomal RNA gene genome sequencing and assembly.</title>
        <authorList>
            <person name="Kang M."/>
        </authorList>
    </citation>
    <scope>NUCLEOTIDE SEQUENCE</scope>
    <source>
        <strain evidence="1">USB13</strain>
    </source>
</reference>
<accession>A0A923S9I0</accession>
<proteinExistence type="predicted"/>
<dbReference type="Proteomes" id="UP000608513">
    <property type="component" value="Unassembled WGS sequence"/>
</dbReference>
<evidence type="ECO:0000313" key="2">
    <source>
        <dbReference type="Proteomes" id="UP000608513"/>
    </source>
</evidence>
<keyword evidence="2" id="KW-1185">Reference proteome</keyword>
<protein>
    <submittedName>
        <fullName evidence="1">Uncharacterized protein</fullName>
    </submittedName>
</protein>
<gene>
    <name evidence="1" type="ORF">H8N03_02040</name>
</gene>
<name>A0A923S9I0_9BURK</name>
<dbReference type="RefSeq" id="WP_187074454.1">
    <property type="nucleotide sequence ID" value="NZ_JACORT010000001.1"/>
</dbReference>
<evidence type="ECO:0000313" key="1">
    <source>
        <dbReference type="EMBL" id="MBC5781706.1"/>
    </source>
</evidence>
<dbReference type="EMBL" id="JACORT010000001">
    <property type="protein sequence ID" value="MBC5781706.1"/>
    <property type="molecule type" value="Genomic_DNA"/>
</dbReference>
<organism evidence="1 2">
    <name type="scientific">Ramlibacter cellulosilyticus</name>
    <dbReference type="NCBI Taxonomy" id="2764187"/>
    <lineage>
        <taxon>Bacteria</taxon>
        <taxon>Pseudomonadati</taxon>
        <taxon>Pseudomonadota</taxon>
        <taxon>Betaproteobacteria</taxon>
        <taxon>Burkholderiales</taxon>
        <taxon>Comamonadaceae</taxon>
        <taxon>Ramlibacter</taxon>
    </lineage>
</organism>
<comment type="caution">
    <text evidence="1">The sequence shown here is derived from an EMBL/GenBank/DDBJ whole genome shotgun (WGS) entry which is preliminary data.</text>
</comment>
<dbReference type="AlphaFoldDB" id="A0A923S9I0"/>